<dbReference type="InterPro" id="IPR014709">
    <property type="entry name" value="Glutathione_synthase_C_euk"/>
</dbReference>
<evidence type="ECO:0008006" key="3">
    <source>
        <dbReference type="Google" id="ProtNLM"/>
    </source>
</evidence>
<dbReference type="PANTHER" id="PTHR11130">
    <property type="entry name" value="GLUTATHIONE SYNTHETASE"/>
    <property type="match status" value="1"/>
</dbReference>
<dbReference type="PANTHER" id="PTHR11130:SF0">
    <property type="entry name" value="GLUTATHIONE SYNTHETASE"/>
    <property type="match status" value="1"/>
</dbReference>
<dbReference type="InterPro" id="IPR014049">
    <property type="entry name" value="Glutathione_synthase_N_euk"/>
</dbReference>
<proteinExistence type="predicted"/>
<dbReference type="Gene3D" id="3.30.1490.50">
    <property type="match status" value="1"/>
</dbReference>
<evidence type="ECO:0000313" key="1">
    <source>
        <dbReference type="EMBL" id="CAK8679364.1"/>
    </source>
</evidence>
<keyword evidence="2" id="KW-1185">Reference proteome</keyword>
<name>A0ABP0FI72_CLALP</name>
<dbReference type="Gene3D" id="3.30.1490.80">
    <property type="match status" value="1"/>
</dbReference>
<comment type="caution">
    <text evidence="1">The sequence shown here is derived from an EMBL/GenBank/DDBJ whole genome shotgun (WGS) entry which is preliminary data.</text>
</comment>
<dbReference type="Proteomes" id="UP001642483">
    <property type="component" value="Unassembled WGS sequence"/>
</dbReference>
<dbReference type="InterPro" id="IPR014042">
    <property type="entry name" value="Glutathione_synthase_a-hlx"/>
</dbReference>
<gene>
    <name evidence="1" type="ORF">CVLEPA_LOCUS9610</name>
</gene>
<evidence type="ECO:0000313" key="2">
    <source>
        <dbReference type="Proteomes" id="UP001642483"/>
    </source>
</evidence>
<organism evidence="1 2">
    <name type="scientific">Clavelina lepadiformis</name>
    <name type="common">Light-bulb sea squirt</name>
    <name type="synonym">Ascidia lepadiformis</name>
    <dbReference type="NCBI Taxonomy" id="159417"/>
    <lineage>
        <taxon>Eukaryota</taxon>
        <taxon>Metazoa</taxon>
        <taxon>Chordata</taxon>
        <taxon>Tunicata</taxon>
        <taxon>Ascidiacea</taxon>
        <taxon>Aplousobranchia</taxon>
        <taxon>Clavelinidae</taxon>
        <taxon>Clavelina</taxon>
    </lineage>
</organism>
<dbReference type="SUPFAM" id="SSF56059">
    <property type="entry name" value="Glutathione synthetase ATP-binding domain-like"/>
    <property type="match status" value="1"/>
</dbReference>
<dbReference type="Gene3D" id="1.10.1080.10">
    <property type="entry name" value="Glutathione Synthetase, Chain A, domain 3"/>
    <property type="match status" value="1"/>
</dbReference>
<dbReference type="Pfam" id="PF03917">
    <property type="entry name" value="GSH_synth_ATP"/>
    <property type="match status" value="1"/>
</dbReference>
<dbReference type="InterPro" id="IPR037013">
    <property type="entry name" value="GSH-S_sub-bd_sf"/>
</dbReference>
<dbReference type="Gene3D" id="3.30.470.20">
    <property type="entry name" value="ATP-grasp fold, B domain"/>
    <property type="match status" value="1"/>
</dbReference>
<accession>A0ABP0FI72</accession>
<protein>
    <recommendedName>
        <fullName evidence="3">Glutathione synthetase</fullName>
    </recommendedName>
</protein>
<dbReference type="Gene3D" id="3.40.50.1760">
    <property type="entry name" value="Glutathione synthase, substrate-binding domain superfamily, eukaryotic"/>
    <property type="match status" value="1"/>
</dbReference>
<dbReference type="InterPro" id="IPR005615">
    <property type="entry name" value="Glutathione_synthase"/>
</dbReference>
<dbReference type="EMBL" id="CAWYQH010000057">
    <property type="protein sequence ID" value="CAK8679364.1"/>
    <property type="molecule type" value="Genomic_DNA"/>
</dbReference>
<sequence length="185" mass="20321">MSCAVVGPMVGYQLAGFKRVQEVLAQPNVLEKFIDDPEVARQVRSTFVGFYPLEMNSDGDKVVQMAMKNPDSYVVKEQREGEGNNYVGDDIIKLFNEVGSDERRCAYTLMEKIRPKPIDNVFVTASGFEEMKAVSELGTFGVILACGDKIIENFSSGHLLRTKPSGSNDGRCLIGAAVLDSPFLV</sequence>
<reference evidence="1 2" key="1">
    <citation type="submission" date="2024-02" db="EMBL/GenBank/DDBJ databases">
        <authorList>
            <person name="Daric V."/>
            <person name="Darras S."/>
        </authorList>
    </citation>
    <scope>NUCLEOTIDE SEQUENCE [LARGE SCALE GENOMIC DNA]</scope>
</reference>